<dbReference type="InterPro" id="IPR005804">
    <property type="entry name" value="FA_desaturase_dom"/>
</dbReference>
<evidence type="ECO:0000256" key="5">
    <source>
        <dbReference type="ARBA" id="ARBA00022989"/>
    </source>
</evidence>
<organism evidence="13 14">
    <name type="scientific">Algisphaera agarilytica</name>
    <dbReference type="NCBI Taxonomy" id="1385975"/>
    <lineage>
        <taxon>Bacteria</taxon>
        <taxon>Pseudomonadati</taxon>
        <taxon>Planctomycetota</taxon>
        <taxon>Phycisphaerae</taxon>
        <taxon>Phycisphaerales</taxon>
        <taxon>Phycisphaeraceae</taxon>
        <taxon>Algisphaera</taxon>
    </lineage>
</organism>
<name>A0A7X0LJH9_9BACT</name>
<evidence type="ECO:0000256" key="2">
    <source>
        <dbReference type="ARBA" id="ARBA00008749"/>
    </source>
</evidence>
<dbReference type="PRINTS" id="PR00075">
    <property type="entry name" value="FACDDSATRASE"/>
</dbReference>
<dbReference type="PANTHER" id="PTHR11351">
    <property type="entry name" value="ACYL-COA DESATURASE"/>
    <property type="match status" value="1"/>
</dbReference>
<keyword evidence="5 11" id="KW-1133">Transmembrane helix</keyword>
<comment type="subcellular location">
    <subcellularLocation>
        <location evidence="1">Membrane</location>
        <topology evidence="1">Multi-pass membrane protein</topology>
    </subcellularLocation>
</comment>
<keyword evidence="4" id="KW-0276">Fatty acid metabolism</keyword>
<evidence type="ECO:0000313" key="13">
    <source>
        <dbReference type="EMBL" id="MBB6429375.1"/>
    </source>
</evidence>
<evidence type="ECO:0000256" key="11">
    <source>
        <dbReference type="SAM" id="Phobius"/>
    </source>
</evidence>
<dbReference type="InterPro" id="IPR015876">
    <property type="entry name" value="Acyl-CoA_DS"/>
</dbReference>
<dbReference type="GO" id="GO:0006631">
    <property type="term" value="P:fatty acid metabolic process"/>
    <property type="evidence" value="ECO:0007669"/>
    <property type="project" value="UniProtKB-KW"/>
</dbReference>
<feature type="compositionally biased region" description="Basic and acidic residues" evidence="10">
    <location>
        <begin position="135"/>
        <end position="149"/>
    </location>
</feature>
<feature type="transmembrane region" description="Helical" evidence="11">
    <location>
        <begin position="42"/>
        <end position="63"/>
    </location>
</feature>
<evidence type="ECO:0000256" key="1">
    <source>
        <dbReference type="ARBA" id="ARBA00004141"/>
    </source>
</evidence>
<dbReference type="EMBL" id="JACHGY010000001">
    <property type="protein sequence ID" value="MBB6429375.1"/>
    <property type="molecule type" value="Genomic_DNA"/>
</dbReference>
<feature type="transmembrane region" description="Helical" evidence="11">
    <location>
        <begin position="198"/>
        <end position="216"/>
    </location>
</feature>
<gene>
    <name evidence="13" type="ORF">HNQ40_001181</name>
</gene>
<evidence type="ECO:0000259" key="12">
    <source>
        <dbReference type="Pfam" id="PF00487"/>
    </source>
</evidence>
<comment type="caution">
    <text evidence="13">The sequence shown here is derived from an EMBL/GenBank/DDBJ whole genome shotgun (WGS) entry which is preliminary data.</text>
</comment>
<keyword evidence="3 11" id="KW-0812">Transmembrane</keyword>
<dbReference type="Pfam" id="PF00487">
    <property type="entry name" value="FA_desaturase"/>
    <property type="match status" value="1"/>
</dbReference>
<dbReference type="CDD" id="cd03505">
    <property type="entry name" value="Delta9-FADS-like"/>
    <property type="match status" value="1"/>
</dbReference>
<sequence length="329" mass="36537">MTTLDTKRGAIAAAAPEPDEETGQFAAPEGEPHVHMGWVERWVNLAFVIVPAVLVAFAIASLWGVGVGWLHVVLMLGMGSATILGVSVGYHRLFAHRAFKTTASVRVALAIIGAMAAEGTVRRFVANHRRHHSHSDRDGDPHSPHTHEEHGVRGAVKGFWHAHIGWFTDKYREHPSEEKYAPEFCVPSGVKMVDESNGLWVMVGLIIPTVISGLWYQSWFAAGLGLLWGGVVRIFLVHHITWSVNSVCHLWGSRPFKSGDHARNNFIMGFIGMGEGWHNNHHAFPNSSRCGLKWWQFDAGWCVIWTLKKLGLAWDVRVPHEKRLAAAAQ</sequence>
<evidence type="ECO:0000256" key="4">
    <source>
        <dbReference type="ARBA" id="ARBA00022832"/>
    </source>
</evidence>
<dbReference type="RefSeq" id="WP_184676957.1">
    <property type="nucleotide sequence ID" value="NZ_JACHGY010000001.1"/>
</dbReference>
<evidence type="ECO:0000256" key="6">
    <source>
        <dbReference type="ARBA" id="ARBA00023002"/>
    </source>
</evidence>
<feature type="domain" description="Fatty acid desaturase" evidence="12">
    <location>
        <begin position="68"/>
        <end position="299"/>
    </location>
</feature>
<accession>A0A7X0LJH9</accession>
<proteinExistence type="inferred from homology"/>
<dbReference type="Proteomes" id="UP000541810">
    <property type="component" value="Unassembled WGS sequence"/>
</dbReference>
<evidence type="ECO:0000256" key="7">
    <source>
        <dbReference type="ARBA" id="ARBA00023004"/>
    </source>
</evidence>
<comment type="similarity">
    <text evidence="2">Belongs to the fatty acid desaturase type 2 family.</text>
</comment>
<keyword evidence="6 13" id="KW-0560">Oxidoreductase</keyword>
<keyword evidence="9 11" id="KW-0472">Membrane</keyword>
<evidence type="ECO:0000256" key="3">
    <source>
        <dbReference type="ARBA" id="ARBA00022692"/>
    </source>
</evidence>
<keyword evidence="7" id="KW-0408">Iron</keyword>
<dbReference type="EC" id="1.14.19.1" evidence="13"/>
<feature type="transmembrane region" description="Helical" evidence="11">
    <location>
        <begin position="222"/>
        <end position="244"/>
    </location>
</feature>
<feature type="transmembrane region" description="Helical" evidence="11">
    <location>
        <begin position="69"/>
        <end position="90"/>
    </location>
</feature>
<evidence type="ECO:0000313" key="14">
    <source>
        <dbReference type="Proteomes" id="UP000541810"/>
    </source>
</evidence>
<evidence type="ECO:0000256" key="9">
    <source>
        <dbReference type="ARBA" id="ARBA00023136"/>
    </source>
</evidence>
<dbReference type="AlphaFoldDB" id="A0A7X0LJH9"/>
<evidence type="ECO:0000256" key="10">
    <source>
        <dbReference type="SAM" id="MobiDB-lite"/>
    </source>
</evidence>
<keyword evidence="8" id="KW-0443">Lipid metabolism</keyword>
<reference evidence="13 14" key="1">
    <citation type="submission" date="2020-08" db="EMBL/GenBank/DDBJ databases">
        <title>Genomic Encyclopedia of Type Strains, Phase IV (KMG-IV): sequencing the most valuable type-strain genomes for metagenomic binning, comparative biology and taxonomic classification.</title>
        <authorList>
            <person name="Goeker M."/>
        </authorList>
    </citation>
    <scope>NUCLEOTIDE SEQUENCE [LARGE SCALE GENOMIC DNA]</scope>
    <source>
        <strain evidence="13 14">DSM 103725</strain>
    </source>
</reference>
<dbReference type="GO" id="GO:0004768">
    <property type="term" value="F:stearoyl-CoA 9-desaturase activity"/>
    <property type="evidence" value="ECO:0007669"/>
    <property type="project" value="UniProtKB-EC"/>
</dbReference>
<dbReference type="PANTHER" id="PTHR11351:SF3">
    <property type="entry name" value="BLL4393 PROTEIN"/>
    <property type="match status" value="1"/>
</dbReference>
<evidence type="ECO:0000256" key="8">
    <source>
        <dbReference type="ARBA" id="ARBA00023098"/>
    </source>
</evidence>
<dbReference type="GO" id="GO:0016020">
    <property type="term" value="C:membrane"/>
    <property type="evidence" value="ECO:0007669"/>
    <property type="project" value="UniProtKB-SubCell"/>
</dbReference>
<protein>
    <submittedName>
        <fullName evidence="13">Stearoyl-CoA desaturase (Delta-9 desaturase)</fullName>
        <ecNumber evidence="13">1.14.19.1</ecNumber>
    </submittedName>
</protein>
<feature type="region of interest" description="Disordered" evidence="10">
    <location>
        <begin position="130"/>
        <end position="149"/>
    </location>
</feature>
<keyword evidence="14" id="KW-1185">Reference proteome</keyword>